<dbReference type="InterPro" id="IPR018060">
    <property type="entry name" value="HTH_AraC"/>
</dbReference>
<keyword evidence="1" id="KW-0805">Transcription regulation</keyword>
<protein>
    <submittedName>
        <fullName evidence="5">AraC family transcriptional regulator</fullName>
    </submittedName>
</protein>
<dbReference type="EMBL" id="JBHTMA010000030">
    <property type="protein sequence ID" value="MFD1226601.1"/>
    <property type="molecule type" value="Genomic_DNA"/>
</dbReference>
<keyword evidence="6" id="KW-1185">Reference proteome</keyword>
<organism evidence="5 6">
    <name type="scientific">Pseudochrobactrum kiredjianiae</name>
    <dbReference type="NCBI Taxonomy" id="386305"/>
    <lineage>
        <taxon>Bacteria</taxon>
        <taxon>Pseudomonadati</taxon>
        <taxon>Pseudomonadota</taxon>
        <taxon>Alphaproteobacteria</taxon>
        <taxon>Hyphomicrobiales</taxon>
        <taxon>Brucellaceae</taxon>
        <taxon>Pseudochrobactrum</taxon>
    </lineage>
</organism>
<evidence type="ECO:0000256" key="2">
    <source>
        <dbReference type="ARBA" id="ARBA00023125"/>
    </source>
</evidence>
<dbReference type="Gene3D" id="1.10.10.60">
    <property type="entry name" value="Homeodomain-like"/>
    <property type="match status" value="1"/>
</dbReference>
<evidence type="ECO:0000256" key="3">
    <source>
        <dbReference type="ARBA" id="ARBA00023163"/>
    </source>
</evidence>
<dbReference type="Pfam" id="PF12833">
    <property type="entry name" value="HTH_18"/>
    <property type="match status" value="1"/>
</dbReference>
<sequence>MTSVSSVPCSTGNTLPAVAPVAPSFAPQVVPMDFVRCILLAYAKYGMDPARALSKAQIRPDSVQKTDARVTTEQFEDFNWEAMQELDDEALGWFSRKLPWGTYGMLCRASLGAPTLGIALHRWTRHHRLLTDDIFLTLNVTDETASIEITETRDLGDFRAFCLLTLLRYILGFACWAIDEKIPLVSAEFPCAPPAYSDVYSKLFSPNLHFSASHARIHFSKHYLEQPLQRDEAAINLMLKRALPLTVLPYKNEHRLTSQVRRLLRMAKTELPSAEDVAALFNLSIRTLHRRLTVEGASLRQLKKQVQMEQAKEALTRTTQPIKRVAFIAGFRSEKSFSRAFHNATNETPSMFRKRLQAAK</sequence>
<evidence type="ECO:0000313" key="5">
    <source>
        <dbReference type="EMBL" id="MFD1226601.1"/>
    </source>
</evidence>
<keyword evidence="2" id="KW-0238">DNA-binding</keyword>
<dbReference type="Pfam" id="PF12625">
    <property type="entry name" value="Arabinose_bd"/>
    <property type="match status" value="1"/>
</dbReference>
<comment type="caution">
    <text evidence="5">The sequence shown here is derived from an EMBL/GenBank/DDBJ whole genome shotgun (WGS) entry which is preliminary data.</text>
</comment>
<evidence type="ECO:0000259" key="4">
    <source>
        <dbReference type="PROSITE" id="PS01124"/>
    </source>
</evidence>
<keyword evidence="3" id="KW-0804">Transcription</keyword>
<dbReference type="PANTHER" id="PTHR47894:SF1">
    <property type="entry name" value="HTH-TYPE TRANSCRIPTIONAL REGULATOR VQSM"/>
    <property type="match status" value="1"/>
</dbReference>
<dbReference type="SUPFAM" id="SSF46689">
    <property type="entry name" value="Homeodomain-like"/>
    <property type="match status" value="1"/>
</dbReference>
<proteinExistence type="predicted"/>
<dbReference type="PROSITE" id="PS01124">
    <property type="entry name" value="HTH_ARAC_FAMILY_2"/>
    <property type="match status" value="1"/>
</dbReference>
<feature type="domain" description="HTH araC/xylS-type" evidence="4">
    <location>
        <begin position="258"/>
        <end position="355"/>
    </location>
</feature>
<dbReference type="Proteomes" id="UP001597263">
    <property type="component" value="Unassembled WGS sequence"/>
</dbReference>
<dbReference type="InterPro" id="IPR009057">
    <property type="entry name" value="Homeodomain-like_sf"/>
</dbReference>
<dbReference type="SMART" id="SM00342">
    <property type="entry name" value="HTH_ARAC"/>
    <property type="match status" value="1"/>
</dbReference>
<evidence type="ECO:0000256" key="1">
    <source>
        <dbReference type="ARBA" id="ARBA00023015"/>
    </source>
</evidence>
<name>A0ABW3V318_9HYPH</name>
<dbReference type="PANTHER" id="PTHR47894">
    <property type="entry name" value="HTH-TYPE TRANSCRIPTIONAL REGULATOR GADX"/>
    <property type="match status" value="1"/>
</dbReference>
<evidence type="ECO:0000313" key="6">
    <source>
        <dbReference type="Proteomes" id="UP001597263"/>
    </source>
</evidence>
<dbReference type="RefSeq" id="WP_289388331.1">
    <property type="nucleotide sequence ID" value="NZ_JAUCBM010000011.1"/>
</dbReference>
<gene>
    <name evidence="5" type="ORF">ACFQ35_05470</name>
</gene>
<reference evidence="6" key="1">
    <citation type="journal article" date="2019" name="Int. J. Syst. Evol. Microbiol.">
        <title>The Global Catalogue of Microorganisms (GCM) 10K type strain sequencing project: providing services to taxonomists for standard genome sequencing and annotation.</title>
        <authorList>
            <consortium name="The Broad Institute Genomics Platform"/>
            <consortium name="The Broad Institute Genome Sequencing Center for Infectious Disease"/>
            <person name="Wu L."/>
            <person name="Ma J."/>
        </authorList>
    </citation>
    <scope>NUCLEOTIDE SEQUENCE [LARGE SCALE GENOMIC DNA]</scope>
    <source>
        <strain evidence="6">CCUG 49584</strain>
    </source>
</reference>
<accession>A0ABW3V318</accession>
<dbReference type="InterPro" id="IPR032687">
    <property type="entry name" value="AraC-type_N"/>
</dbReference>